<keyword evidence="1" id="KW-0808">Transferase</keyword>
<accession>A0A6M3L582</accession>
<dbReference type="Gene3D" id="3.90.550.40">
    <property type="match status" value="1"/>
</dbReference>
<name>A0A6M3L582_9ZZZZ</name>
<sequence>MKLTKGTYKFYNIRGTNAVSARNKSVYYMLYHKTEFTHLFFMDSDMWFPKGTLEKLLSYDKDIAGGWYLRKRKGFYPTVFEIGSRTPHGFYKTIWPEGLIEVDAIGTGCLLIKREVLEKIEPPWFEYRVSGHPDQHMTTEDIVFCEKAKKKGFQIWCDGDIRCGHCNMFIIRPGETKGKKEIRPV</sequence>
<reference evidence="1" key="1">
    <citation type="submission" date="2020-03" db="EMBL/GenBank/DDBJ databases">
        <title>The deep terrestrial virosphere.</title>
        <authorList>
            <person name="Holmfeldt K."/>
            <person name="Nilsson E."/>
            <person name="Simone D."/>
            <person name="Lopez-Fernandez M."/>
            <person name="Wu X."/>
            <person name="de Brujin I."/>
            <person name="Lundin D."/>
            <person name="Andersson A."/>
            <person name="Bertilsson S."/>
            <person name="Dopson M."/>
        </authorList>
    </citation>
    <scope>NUCLEOTIDE SEQUENCE</scope>
    <source>
        <strain evidence="1">MM415B02718</strain>
    </source>
</reference>
<dbReference type="GO" id="GO:0016740">
    <property type="term" value="F:transferase activity"/>
    <property type="evidence" value="ECO:0007669"/>
    <property type="project" value="UniProtKB-KW"/>
</dbReference>
<dbReference type="InterPro" id="IPR029044">
    <property type="entry name" value="Nucleotide-diphossugar_trans"/>
</dbReference>
<gene>
    <name evidence="1" type="ORF">MM415B02718_0009</name>
</gene>
<evidence type="ECO:0000313" key="1">
    <source>
        <dbReference type="EMBL" id="QJA88634.1"/>
    </source>
</evidence>
<proteinExistence type="predicted"/>
<dbReference type="SUPFAM" id="SSF53448">
    <property type="entry name" value="Nucleotide-diphospho-sugar transferases"/>
    <property type="match status" value="1"/>
</dbReference>
<protein>
    <submittedName>
        <fullName evidence="1">Putative glycosyltransferase</fullName>
    </submittedName>
</protein>
<dbReference type="AlphaFoldDB" id="A0A6M3L582"/>
<organism evidence="1">
    <name type="scientific">viral metagenome</name>
    <dbReference type="NCBI Taxonomy" id="1070528"/>
    <lineage>
        <taxon>unclassified sequences</taxon>
        <taxon>metagenomes</taxon>
        <taxon>organismal metagenomes</taxon>
    </lineage>
</organism>
<dbReference type="EMBL" id="MT142793">
    <property type="protein sequence ID" value="QJA88634.1"/>
    <property type="molecule type" value="Genomic_DNA"/>
</dbReference>